<keyword evidence="1" id="KW-0732">Signal</keyword>
<evidence type="ECO:0000256" key="1">
    <source>
        <dbReference type="SAM" id="SignalP"/>
    </source>
</evidence>
<comment type="caution">
    <text evidence="2">The sequence shown here is derived from an EMBL/GenBank/DDBJ whole genome shotgun (WGS) entry which is preliminary data.</text>
</comment>
<name>A0A3A1WRC8_9HYPH</name>
<feature type="chain" id="PRO_5017276625" evidence="1">
    <location>
        <begin position="22"/>
        <end position="199"/>
    </location>
</feature>
<dbReference type="RefSeq" id="WP_119538253.1">
    <property type="nucleotide sequence ID" value="NZ_QYRN01000001.1"/>
</dbReference>
<dbReference type="InterPro" id="IPR010321">
    <property type="entry name" value="DUF922"/>
</dbReference>
<dbReference type="Pfam" id="PF06037">
    <property type="entry name" value="DUF922"/>
    <property type="match status" value="1"/>
</dbReference>
<sequence>MRRLLISGLAAGWMATGVAHGAEITERTTYFMVQGATFAELDRALGMTGPLLSGGERHAGSTKVTFSRDLEFASRKMGCQVSRTNLRLDLVTTLPRWNAPGRADPQTRTKWKILQRDIAEHEAHHSKIAKTWLDRMNRELLALPAEPTCARMELVATRRVHELQLDHANAQVGFDRAEARVVDSRLNGKLAAATGKAIR</sequence>
<reference evidence="3" key="1">
    <citation type="submission" date="2018-09" db="EMBL/GenBank/DDBJ databases">
        <authorList>
            <person name="Tuo L."/>
        </authorList>
    </citation>
    <scope>NUCLEOTIDE SEQUENCE [LARGE SCALE GENOMIC DNA]</scope>
    <source>
        <strain evidence="3">M2BS4Y-1</strain>
    </source>
</reference>
<organism evidence="2 3">
    <name type="scientific">Aureimonas flava</name>
    <dbReference type="NCBI Taxonomy" id="2320271"/>
    <lineage>
        <taxon>Bacteria</taxon>
        <taxon>Pseudomonadati</taxon>
        <taxon>Pseudomonadota</taxon>
        <taxon>Alphaproteobacteria</taxon>
        <taxon>Hyphomicrobiales</taxon>
        <taxon>Aurantimonadaceae</taxon>
        <taxon>Aureimonas</taxon>
    </lineage>
</organism>
<feature type="signal peptide" evidence="1">
    <location>
        <begin position="1"/>
        <end position="21"/>
    </location>
</feature>
<dbReference type="OrthoDB" id="7888967at2"/>
<accession>A0A3A1WRC8</accession>
<dbReference type="Proteomes" id="UP000265750">
    <property type="component" value="Unassembled WGS sequence"/>
</dbReference>
<dbReference type="AlphaFoldDB" id="A0A3A1WRC8"/>
<protein>
    <submittedName>
        <fullName evidence="2">DUF922 domain-containing protein</fullName>
    </submittedName>
</protein>
<proteinExistence type="predicted"/>
<evidence type="ECO:0000313" key="3">
    <source>
        <dbReference type="Proteomes" id="UP000265750"/>
    </source>
</evidence>
<evidence type="ECO:0000313" key="2">
    <source>
        <dbReference type="EMBL" id="RIY03596.1"/>
    </source>
</evidence>
<dbReference type="EMBL" id="QYRN01000001">
    <property type="protein sequence ID" value="RIY03596.1"/>
    <property type="molecule type" value="Genomic_DNA"/>
</dbReference>
<keyword evidence="3" id="KW-1185">Reference proteome</keyword>
<gene>
    <name evidence="2" type="ORF">D3218_02285</name>
</gene>